<reference evidence="4" key="1">
    <citation type="journal article" date="2019" name="Int. J. Syst. Evol. Microbiol.">
        <title>The Global Catalogue of Microorganisms (GCM) 10K type strain sequencing project: providing services to taxonomists for standard genome sequencing and annotation.</title>
        <authorList>
            <consortium name="The Broad Institute Genomics Platform"/>
            <consortium name="The Broad Institute Genome Sequencing Center for Infectious Disease"/>
            <person name="Wu L."/>
            <person name="Ma J."/>
        </authorList>
    </citation>
    <scope>NUCLEOTIDE SEQUENCE [LARGE SCALE GENOMIC DNA]</scope>
    <source>
        <strain evidence="4">JCM 30846</strain>
    </source>
</reference>
<sequence length="58" mass="6197">MTPKDDFCTHDRPQHPTLPEDRPRGGPAQPAKGRKGWGVVAVVVVAVVLVVLGIALFP</sequence>
<evidence type="ECO:0000256" key="1">
    <source>
        <dbReference type="SAM" id="MobiDB-lite"/>
    </source>
</evidence>
<accession>A0ABP7E3L1</accession>
<evidence type="ECO:0000256" key="2">
    <source>
        <dbReference type="SAM" id="Phobius"/>
    </source>
</evidence>
<evidence type="ECO:0000313" key="4">
    <source>
        <dbReference type="Proteomes" id="UP001499884"/>
    </source>
</evidence>
<name>A0ABP7E3L1_9ACTN</name>
<comment type="caution">
    <text evidence="3">The sequence shown here is derived from an EMBL/GenBank/DDBJ whole genome shotgun (WGS) entry which is preliminary data.</text>
</comment>
<keyword evidence="2" id="KW-0812">Transmembrane</keyword>
<keyword evidence="2" id="KW-0472">Membrane</keyword>
<gene>
    <name evidence="3" type="ORF">GCM10023082_09510</name>
</gene>
<dbReference type="EMBL" id="BAABEP010000003">
    <property type="protein sequence ID" value="GAA3713847.1"/>
    <property type="molecule type" value="Genomic_DNA"/>
</dbReference>
<dbReference type="RefSeq" id="WP_345641525.1">
    <property type="nucleotide sequence ID" value="NZ_BAABEP010000003.1"/>
</dbReference>
<feature type="region of interest" description="Disordered" evidence="1">
    <location>
        <begin position="1"/>
        <end position="34"/>
    </location>
</feature>
<keyword evidence="2" id="KW-1133">Transmembrane helix</keyword>
<feature type="compositionally biased region" description="Basic and acidic residues" evidence="1">
    <location>
        <begin position="1"/>
        <end position="24"/>
    </location>
</feature>
<protein>
    <submittedName>
        <fullName evidence="3">Uncharacterized protein</fullName>
    </submittedName>
</protein>
<evidence type="ECO:0000313" key="3">
    <source>
        <dbReference type="EMBL" id="GAA3713847.1"/>
    </source>
</evidence>
<dbReference type="Proteomes" id="UP001499884">
    <property type="component" value="Unassembled WGS sequence"/>
</dbReference>
<organism evidence="3 4">
    <name type="scientific">Streptomyces tremellae</name>
    <dbReference type="NCBI Taxonomy" id="1124239"/>
    <lineage>
        <taxon>Bacteria</taxon>
        <taxon>Bacillati</taxon>
        <taxon>Actinomycetota</taxon>
        <taxon>Actinomycetes</taxon>
        <taxon>Kitasatosporales</taxon>
        <taxon>Streptomycetaceae</taxon>
        <taxon>Streptomyces</taxon>
    </lineage>
</organism>
<proteinExistence type="predicted"/>
<feature type="transmembrane region" description="Helical" evidence="2">
    <location>
        <begin position="37"/>
        <end position="57"/>
    </location>
</feature>
<keyword evidence="4" id="KW-1185">Reference proteome</keyword>